<dbReference type="Pfam" id="PF00632">
    <property type="entry name" value="HECT"/>
    <property type="match status" value="1"/>
</dbReference>
<evidence type="ECO:0000256" key="1">
    <source>
        <dbReference type="ARBA" id="ARBA00022786"/>
    </source>
</evidence>
<protein>
    <submittedName>
        <fullName evidence="4">G2/M phase-specific E3 ubiquitin-protein ligase-like</fullName>
    </submittedName>
</protein>
<feature type="domain" description="HECT" evidence="2">
    <location>
        <begin position="12"/>
        <end position="95"/>
    </location>
</feature>
<dbReference type="InterPro" id="IPR035983">
    <property type="entry name" value="Hect_E3_ubiquitin_ligase"/>
</dbReference>
<dbReference type="Gene3D" id="3.30.2410.10">
    <property type="entry name" value="Hect, E3 ligase catalytic domain"/>
    <property type="match status" value="1"/>
</dbReference>
<keyword evidence="1" id="KW-0833">Ubl conjugation pathway</keyword>
<gene>
    <name evidence="4" type="primary">LOC106812337</name>
</gene>
<dbReference type="Proteomes" id="UP000695022">
    <property type="component" value="Unplaced"/>
</dbReference>
<reference evidence="4" key="1">
    <citation type="submission" date="2025-08" db="UniProtKB">
        <authorList>
            <consortium name="RefSeq"/>
        </authorList>
    </citation>
    <scope>IDENTIFICATION</scope>
</reference>
<dbReference type="RefSeq" id="XP_014671671.1">
    <property type="nucleotide sequence ID" value="XM_014816185.1"/>
</dbReference>
<evidence type="ECO:0000313" key="3">
    <source>
        <dbReference type="Proteomes" id="UP000695022"/>
    </source>
</evidence>
<organism evidence="3 4">
    <name type="scientific">Priapulus caudatus</name>
    <name type="common">Priapulid worm</name>
    <dbReference type="NCBI Taxonomy" id="37621"/>
    <lineage>
        <taxon>Eukaryota</taxon>
        <taxon>Metazoa</taxon>
        <taxon>Ecdysozoa</taxon>
        <taxon>Scalidophora</taxon>
        <taxon>Priapulida</taxon>
        <taxon>Priapulimorpha</taxon>
        <taxon>Priapulimorphida</taxon>
        <taxon>Priapulidae</taxon>
        <taxon>Priapulus</taxon>
    </lineage>
</organism>
<accession>A0ABM1EHK0</accession>
<dbReference type="SUPFAM" id="SSF56204">
    <property type="entry name" value="Hect, E3 ligase catalytic domain"/>
    <property type="match status" value="1"/>
</dbReference>
<evidence type="ECO:0000313" key="4">
    <source>
        <dbReference type="RefSeq" id="XP_014671671.1"/>
    </source>
</evidence>
<keyword evidence="3" id="KW-1185">Reference proteome</keyword>
<dbReference type="GeneID" id="106812337"/>
<proteinExistence type="predicted"/>
<evidence type="ECO:0000259" key="2">
    <source>
        <dbReference type="Pfam" id="PF00632"/>
    </source>
</evidence>
<name>A0ABM1EHK0_PRICU</name>
<sequence length="96" mass="10852">MVQEVAVTYWRDFVEDCEDPVNTVQLRDVLIFSTALEREPPMGFHPTPTIEFVDGLLPKASTCMNVLYLPTSHDSYDKFSEWMKEGIIGAHGFGLA</sequence>
<dbReference type="InterPro" id="IPR000569">
    <property type="entry name" value="HECT_dom"/>
</dbReference>